<dbReference type="GO" id="GO:0071513">
    <property type="term" value="C:phosphopantothenoylcysteine decarboxylase complex"/>
    <property type="evidence" value="ECO:0007669"/>
    <property type="project" value="TreeGrafter"/>
</dbReference>
<proteinExistence type="inferred from homology"/>
<comment type="function">
    <text evidence="3">Catalyzes two sequential steps in the biosynthesis of coenzyme A. In the first step cysteine is conjugated to 4'-phosphopantothenate to form 4-phosphopantothenoylcysteine. In the second step the latter compound is decarboxylated to form 4'-phosphopantotheine.</text>
</comment>
<comment type="similarity">
    <text evidence="3 4">In the C-terminal section; belongs to the PPC synthetase family.</text>
</comment>
<keyword evidence="2 3" id="KW-0456">Lyase</keyword>
<dbReference type="InterPro" id="IPR005252">
    <property type="entry name" value="CoaBC"/>
</dbReference>
<evidence type="ECO:0000256" key="3">
    <source>
        <dbReference type="HAMAP-Rule" id="MF_02225"/>
    </source>
</evidence>
<keyword evidence="3" id="KW-0511">Multifunctional enzyme</keyword>
<evidence type="ECO:0000259" key="6">
    <source>
        <dbReference type="Pfam" id="PF04127"/>
    </source>
</evidence>
<keyword evidence="1 3" id="KW-0210">Decarboxylase</keyword>
<evidence type="ECO:0000313" key="8">
    <source>
        <dbReference type="Proteomes" id="UP000199662"/>
    </source>
</evidence>
<accession>A0A1H6WGS7</accession>
<dbReference type="GO" id="GO:0015941">
    <property type="term" value="P:pantothenate catabolic process"/>
    <property type="evidence" value="ECO:0007669"/>
    <property type="project" value="InterPro"/>
</dbReference>
<organism evidence="7 8">
    <name type="scientific">Propionispira arboris</name>
    <dbReference type="NCBI Taxonomy" id="84035"/>
    <lineage>
        <taxon>Bacteria</taxon>
        <taxon>Bacillati</taxon>
        <taxon>Bacillota</taxon>
        <taxon>Negativicutes</taxon>
        <taxon>Selenomonadales</taxon>
        <taxon>Selenomonadaceae</taxon>
        <taxon>Propionispira</taxon>
    </lineage>
</organism>
<evidence type="ECO:0000259" key="5">
    <source>
        <dbReference type="Pfam" id="PF02441"/>
    </source>
</evidence>
<evidence type="ECO:0000256" key="2">
    <source>
        <dbReference type="ARBA" id="ARBA00023239"/>
    </source>
</evidence>
<dbReference type="EC" id="6.3.2.5" evidence="3"/>
<dbReference type="Gene3D" id="3.40.50.1950">
    <property type="entry name" value="Flavin prenyltransferase-like"/>
    <property type="match status" value="1"/>
</dbReference>
<feature type="domain" description="DNA/pantothenate metabolism flavoprotein C-terminal" evidence="6">
    <location>
        <begin position="185"/>
        <end position="395"/>
    </location>
</feature>
<dbReference type="PANTHER" id="PTHR14359:SF6">
    <property type="entry name" value="PHOSPHOPANTOTHENOYLCYSTEINE DECARBOXYLASE"/>
    <property type="match status" value="1"/>
</dbReference>
<evidence type="ECO:0000256" key="4">
    <source>
        <dbReference type="RuleBase" id="RU364078"/>
    </source>
</evidence>
<dbReference type="STRING" id="84035.SAMN05660742_103216"/>
<dbReference type="InterPro" id="IPR036551">
    <property type="entry name" value="Flavin_trans-like"/>
</dbReference>
<feature type="active site" description="Proton donor" evidence="3">
    <location>
        <position position="157"/>
    </location>
</feature>
<dbReference type="GO" id="GO:0004633">
    <property type="term" value="F:phosphopantothenoylcysteine decarboxylase activity"/>
    <property type="evidence" value="ECO:0007669"/>
    <property type="project" value="UniProtKB-UniRule"/>
</dbReference>
<dbReference type="Proteomes" id="UP000199662">
    <property type="component" value="Unassembled WGS sequence"/>
</dbReference>
<dbReference type="GO" id="GO:0004632">
    <property type="term" value="F:phosphopantothenate--cysteine ligase activity"/>
    <property type="evidence" value="ECO:0007669"/>
    <property type="project" value="UniProtKB-UniRule"/>
</dbReference>
<sequence length="399" mass="43170">MLKDKNIILGVSGGIAVYKAVEIVSRLKKAGAIVHVIMTEAAAKFVTPLTFREMSGNPVVVSMWNETTNWNVEHIALAMLADVMLIAPATANIIGKAANGIADDMLLTTLMATKAPVFFSPAMNTNMYLNPIVQANLKKLQDAHYHLIQPDSGQLACGTSGIGRLPAPESIVAVLAEHFSDTVSLRGKKVLVTAAGTREPIDPVRYIGNRSSGKMGYALAEEAARRGASVVLVSGPSVLKASDGIRLIKIETAMQMREAVKKEFIDSDITIKAAAVADYRASSIAENKIKKDSSTLTLILEKNPDILFELGQIKQKNQILVGFAAETQNLLEFAKIKLHKKNLDYIIANDVTAPNAGFNTDTNIVKIIDRNGVCEDFPLLRKDLLAKIILDKITTLPKI</sequence>
<dbReference type="PANTHER" id="PTHR14359">
    <property type="entry name" value="HOMO-OLIGOMERIC FLAVIN CONTAINING CYS DECARBOXYLASE FAMILY"/>
    <property type="match status" value="1"/>
</dbReference>
<keyword evidence="8" id="KW-1185">Reference proteome</keyword>
<gene>
    <name evidence="3" type="primary">coaBC</name>
    <name evidence="7" type="ORF">SAMN05660742_103216</name>
</gene>
<comment type="catalytic activity">
    <reaction evidence="3 4">
        <text>(R)-4'-phosphopantothenate + L-cysteine + CTP = N-[(R)-4-phosphopantothenoyl]-L-cysteine + CMP + diphosphate + H(+)</text>
        <dbReference type="Rhea" id="RHEA:19397"/>
        <dbReference type="ChEBI" id="CHEBI:10986"/>
        <dbReference type="ChEBI" id="CHEBI:15378"/>
        <dbReference type="ChEBI" id="CHEBI:33019"/>
        <dbReference type="ChEBI" id="CHEBI:35235"/>
        <dbReference type="ChEBI" id="CHEBI:37563"/>
        <dbReference type="ChEBI" id="CHEBI:59458"/>
        <dbReference type="ChEBI" id="CHEBI:60377"/>
        <dbReference type="EC" id="6.3.2.5"/>
    </reaction>
</comment>
<dbReference type="UniPathway" id="UPA00241">
    <property type="reaction ID" value="UER00353"/>
</dbReference>
<keyword evidence="3 4" id="KW-0288">FMN</keyword>
<comment type="pathway">
    <text evidence="3 4">Cofactor biosynthesis; coenzyme A biosynthesis; CoA from (R)-pantothenate: step 3/5.</text>
</comment>
<comment type="catalytic activity">
    <reaction evidence="3 4">
        <text>N-[(R)-4-phosphopantothenoyl]-L-cysteine + H(+) = (R)-4'-phosphopantetheine + CO2</text>
        <dbReference type="Rhea" id="RHEA:16793"/>
        <dbReference type="ChEBI" id="CHEBI:15378"/>
        <dbReference type="ChEBI" id="CHEBI:16526"/>
        <dbReference type="ChEBI" id="CHEBI:59458"/>
        <dbReference type="ChEBI" id="CHEBI:61723"/>
        <dbReference type="EC" id="4.1.1.36"/>
    </reaction>
</comment>
<feature type="region of interest" description="Phosphopantothenoylcysteine decarboxylase" evidence="3">
    <location>
        <begin position="1"/>
        <end position="189"/>
    </location>
</feature>
<feature type="binding site" evidence="3">
    <location>
        <position position="341"/>
    </location>
    <ligand>
        <name>CTP</name>
        <dbReference type="ChEBI" id="CHEBI:37563"/>
    </ligand>
</feature>
<dbReference type="EMBL" id="FNZK01000003">
    <property type="protein sequence ID" value="SEJ11535.1"/>
    <property type="molecule type" value="Genomic_DNA"/>
</dbReference>
<keyword evidence="3 4" id="KW-0436">Ligase</keyword>
<dbReference type="GO" id="GO:0010181">
    <property type="term" value="F:FMN binding"/>
    <property type="evidence" value="ECO:0007669"/>
    <property type="project" value="UniProtKB-UniRule"/>
</dbReference>
<comment type="cofactor">
    <cofactor evidence="3">
        <name>Mg(2+)</name>
        <dbReference type="ChEBI" id="CHEBI:18420"/>
    </cofactor>
</comment>
<dbReference type="InterPro" id="IPR003382">
    <property type="entry name" value="Flavoprotein"/>
</dbReference>
<feature type="binding site" evidence="3">
    <location>
        <position position="337"/>
    </location>
    <ligand>
        <name>CTP</name>
        <dbReference type="ChEBI" id="CHEBI:37563"/>
    </ligand>
</feature>
<dbReference type="RefSeq" id="WP_091829614.1">
    <property type="nucleotide sequence ID" value="NZ_FNZK01000003.1"/>
</dbReference>
<dbReference type="Gene3D" id="3.40.50.10300">
    <property type="entry name" value="CoaB-like"/>
    <property type="match status" value="1"/>
</dbReference>
<dbReference type="GO" id="GO:0015937">
    <property type="term" value="P:coenzyme A biosynthetic process"/>
    <property type="evidence" value="ECO:0007669"/>
    <property type="project" value="UniProtKB-UniRule"/>
</dbReference>
<dbReference type="InterPro" id="IPR035929">
    <property type="entry name" value="CoaB-like_sf"/>
</dbReference>
<dbReference type="NCBIfam" id="TIGR00521">
    <property type="entry name" value="coaBC_dfp"/>
    <property type="match status" value="1"/>
</dbReference>
<protein>
    <recommendedName>
        <fullName evidence="3">Coenzyme A biosynthesis bifunctional protein CoaBC</fullName>
    </recommendedName>
    <alternativeName>
        <fullName evidence="3">DNA/pantothenate metabolism flavoprotein</fullName>
    </alternativeName>
    <alternativeName>
        <fullName evidence="3">Phosphopantothenoylcysteine synthetase/decarboxylase</fullName>
        <shortName evidence="3">PPCS-PPCDC</shortName>
    </alternativeName>
    <domain>
        <recommendedName>
            <fullName evidence="3">Phosphopantothenoylcysteine decarboxylase</fullName>
            <shortName evidence="3">PPC decarboxylase</shortName>
            <shortName evidence="3">PPC-DC</shortName>
            <ecNumber evidence="3">4.1.1.36</ecNumber>
        </recommendedName>
        <alternativeName>
            <fullName evidence="3">CoaC</fullName>
        </alternativeName>
    </domain>
    <domain>
        <recommendedName>
            <fullName evidence="3">Phosphopantothenate--cysteine ligase</fullName>
            <ecNumber evidence="3">6.3.2.5</ecNumber>
        </recommendedName>
        <alternativeName>
            <fullName evidence="3">CoaB</fullName>
        </alternativeName>
        <alternativeName>
            <fullName evidence="3">Phosphopantothenoylcysteine synthetase</fullName>
            <shortName evidence="3">PPC synthetase</shortName>
            <shortName evidence="3">PPC-S</shortName>
        </alternativeName>
    </domain>
</protein>
<dbReference type="SUPFAM" id="SSF52507">
    <property type="entry name" value="Homo-oligomeric flavin-containing Cys decarboxylases, HFCD"/>
    <property type="match status" value="1"/>
</dbReference>
<feature type="domain" description="Flavoprotein" evidence="5">
    <location>
        <begin position="5"/>
        <end position="177"/>
    </location>
</feature>
<feature type="binding site" evidence="3">
    <location>
        <position position="288"/>
    </location>
    <ligand>
        <name>CTP</name>
        <dbReference type="ChEBI" id="CHEBI:37563"/>
    </ligand>
</feature>
<comment type="caution">
    <text evidence="3">Lacks conserved residue(s) required for the propagation of feature annotation.</text>
</comment>
<keyword evidence="3 4" id="KW-0285">Flavoprotein</keyword>
<feature type="region of interest" description="Phosphopantothenate--cysteine ligase" evidence="3">
    <location>
        <begin position="190"/>
        <end position="399"/>
    </location>
</feature>
<evidence type="ECO:0000313" key="7">
    <source>
        <dbReference type="EMBL" id="SEJ11535.1"/>
    </source>
</evidence>
<dbReference type="SUPFAM" id="SSF102645">
    <property type="entry name" value="CoaB-like"/>
    <property type="match status" value="1"/>
</dbReference>
<keyword evidence="3" id="KW-0479">Metal-binding</keyword>
<keyword evidence="3" id="KW-0460">Magnesium</keyword>
<name>A0A1H6WGS7_9FIRM</name>
<dbReference type="Pfam" id="PF02441">
    <property type="entry name" value="Flavoprotein"/>
    <property type="match status" value="1"/>
</dbReference>
<evidence type="ECO:0000256" key="1">
    <source>
        <dbReference type="ARBA" id="ARBA00022793"/>
    </source>
</evidence>
<reference evidence="7 8" key="1">
    <citation type="submission" date="2016-10" db="EMBL/GenBank/DDBJ databases">
        <authorList>
            <person name="de Groot N.N."/>
        </authorList>
    </citation>
    <scope>NUCLEOTIDE SEQUENCE [LARGE SCALE GENOMIC DNA]</scope>
    <source>
        <strain evidence="7 8">DSM 2179</strain>
    </source>
</reference>
<dbReference type="InterPro" id="IPR007085">
    <property type="entry name" value="DNA/pantothenate-metab_flavo_C"/>
</dbReference>
<comment type="function">
    <text evidence="4">Catalyzes two steps in the biosynthesis of coenzyme A. In the first step cysteine is conjugated to 4'-phosphopantothenate to form 4-phosphopantothenoylcysteine, in the latter compound is decarboxylated to form 4'-phosphopantotheine.</text>
</comment>
<dbReference type="Pfam" id="PF04127">
    <property type="entry name" value="DFP"/>
    <property type="match status" value="1"/>
</dbReference>
<comment type="cofactor">
    <cofactor evidence="3">
        <name>FMN</name>
        <dbReference type="ChEBI" id="CHEBI:58210"/>
    </cofactor>
    <text evidence="3">Binds 1 FMN per subunit.</text>
</comment>
<dbReference type="EC" id="4.1.1.36" evidence="3"/>
<feature type="binding site" evidence="3">
    <location>
        <begin position="304"/>
        <end position="307"/>
    </location>
    <ligand>
        <name>CTP</name>
        <dbReference type="ChEBI" id="CHEBI:37563"/>
    </ligand>
</feature>
<comment type="similarity">
    <text evidence="3 4">In the N-terminal section; belongs to the HFCD (homo-oligomeric flavin containing Cys decarboxylase) superfamily.</text>
</comment>
<dbReference type="AlphaFoldDB" id="A0A1H6WGS7"/>
<feature type="binding site" evidence="3">
    <location>
        <position position="278"/>
    </location>
    <ligand>
        <name>CTP</name>
        <dbReference type="ChEBI" id="CHEBI:37563"/>
    </ligand>
</feature>
<dbReference type="GO" id="GO:0046872">
    <property type="term" value="F:metal ion binding"/>
    <property type="evidence" value="ECO:0007669"/>
    <property type="project" value="UniProtKB-KW"/>
</dbReference>
<feature type="binding site" evidence="3">
    <location>
        <position position="323"/>
    </location>
    <ligand>
        <name>CTP</name>
        <dbReference type="ChEBI" id="CHEBI:37563"/>
    </ligand>
</feature>
<dbReference type="HAMAP" id="MF_02225">
    <property type="entry name" value="CoaBC"/>
    <property type="match status" value="1"/>
</dbReference>
<comment type="pathway">
    <text evidence="3 4">Cofactor biosynthesis; coenzyme A biosynthesis; CoA from (R)-pantothenate: step 2/5.</text>
</comment>